<feature type="domain" description="Copper amine oxidase N3-terminal" evidence="18">
    <location>
        <begin position="113"/>
        <end position="202"/>
    </location>
</feature>
<feature type="active site" description="Schiff-base intermediate with substrate; via topaquinone" evidence="13">
    <location>
        <position position="394"/>
    </location>
</feature>
<evidence type="ECO:0000256" key="7">
    <source>
        <dbReference type="ARBA" id="ARBA00022772"/>
    </source>
</evidence>
<evidence type="ECO:0000259" key="19">
    <source>
        <dbReference type="Pfam" id="PF21994"/>
    </source>
</evidence>
<dbReference type="SUPFAM" id="SSF54416">
    <property type="entry name" value="Amine oxidase N-terminal region"/>
    <property type="match status" value="2"/>
</dbReference>
<proteinExistence type="inferred from homology"/>
<keyword evidence="9 15" id="KW-0186">Copper</keyword>
<evidence type="ECO:0000256" key="2">
    <source>
        <dbReference type="ARBA" id="ARBA00001936"/>
    </source>
</evidence>
<dbReference type="Pfam" id="PF21994">
    <property type="entry name" value="AGAO-like_N2"/>
    <property type="match status" value="1"/>
</dbReference>
<dbReference type="InterPro" id="IPR015802">
    <property type="entry name" value="Cu_amine_oxidase_N3"/>
</dbReference>
<evidence type="ECO:0000313" key="20">
    <source>
        <dbReference type="EMBL" id="GGF33835.1"/>
    </source>
</evidence>
<comment type="subunit">
    <text evidence="5">Homodimer.</text>
</comment>
<feature type="domain" description="AGAO-like N2" evidence="19">
    <location>
        <begin position="27"/>
        <end position="101"/>
    </location>
</feature>
<gene>
    <name evidence="20" type="primary">tynA</name>
    <name evidence="20" type="ORF">GCM10011399_28760</name>
</gene>
<evidence type="ECO:0000256" key="10">
    <source>
        <dbReference type="ARBA" id="ARBA00023157"/>
    </source>
</evidence>
<comment type="cofactor">
    <cofactor evidence="2">
        <name>Mn(2+)</name>
        <dbReference type="ChEBI" id="CHEBI:29035"/>
    </cofactor>
</comment>
<feature type="compositionally biased region" description="Polar residues" evidence="16">
    <location>
        <begin position="481"/>
        <end position="493"/>
    </location>
</feature>
<dbReference type="GO" id="GO:0048038">
    <property type="term" value="F:quinone binding"/>
    <property type="evidence" value="ECO:0007669"/>
    <property type="project" value="InterPro"/>
</dbReference>
<dbReference type="Proteomes" id="UP000598775">
    <property type="component" value="Unassembled WGS sequence"/>
</dbReference>
<dbReference type="PANTHER" id="PTHR10638">
    <property type="entry name" value="COPPER AMINE OXIDASE"/>
    <property type="match status" value="1"/>
</dbReference>
<organism evidence="20 21">
    <name type="scientific">Subtercola lobariae</name>
    <dbReference type="NCBI Taxonomy" id="1588641"/>
    <lineage>
        <taxon>Bacteria</taxon>
        <taxon>Bacillati</taxon>
        <taxon>Actinomycetota</taxon>
        <taxon>Actinomycetes</taxon>
        <taxon>Micrococcales</taxon>
        <taxon>Microbacteriaceae</taxon>
        <taxon>Subtercola</taxon>
    </lineage>
</organism>
<feature type="modified residue" description="2',4',5'-topaquinone" evidence="14">
    <location>
        <position position="394"/>
    </location>
</feature>
<keyword evidence="8 15" id="KW-0560">Oxidoreductase</keyword>
<dbReference type="GO" id="GO:0008131">
    <property type="term" value="F:primary methylamine oxidase activity"/>
    <property type="evidence" value="ECO:0007669"/>
    <property type="project" value="UniProtKB-EC"/>
</dbReference>
<evidence type="ECO:0000256" key="5">
    <source>
        <dbReference type="ARBA" id="ARBA00011738"/>
    </source>
</evidence>
<evidence type="ECO:0000256" key="1">
    <source>
        <dbReference type="ARBA" id="ARBA00001935"/>
    </source>
</evidence>
<dbReference type="SUPFAM" id="SSF49998">
    <property type="entry name" value="Amine oxidase catalytic domain"/>
    <property type="match status" value="1"/>
</dbReference>
<dbReference type="NCBIfam" id="NF008559">
    <property type="entry name" value="PRK11504.1"/>
    <property type="match status" value="1"/>
</dbReference>
<dbReference type="GO" id="GO:0009308">
    <property type="term" value="P:amine metabolic process"/>
    <property type="evidence" value="ECO:0007669"/>
    <property type="project" value="UniProtKB-UniRule"/>
</dbReference>
<reference evidence="20 21" key="1">
    <citation type="journal article" date="2014" name="Int. J. Syst. Evol. Microbiol.">
        <title>Complete genome sequence of Corynebacterium casei LMG S-19264T (=DSM 44701T), isolated from a smear-ripened cheese.</title>
        <authorList>
            <consortium name="US DOE Joint Genome Institute (JGI-PGF)"/>
            <person name="Walter F."/>
            <person name="Albersmeier A."/>
            <person name="Kalinowski J."/>
            <person name="Ruckert C."/>
        </authorList>
    </citation>
    <scope>NUCLEOTIDE SEQUENCE [LARGE SCALE GENOMIC DNA]</scope>
    <source>
        <strain evidence="20 21">CGMCC 1.12976</strain>
    </source>
</reference>
<comment type="cofactor">
    <cofactor evidence="15">
        <name>Cu cation</name>
        <dbReference type="ChEBI" id="CHEBI:23378"/>
    </cofactor>
    <text evidence="15">Contains 1 topaquinone per subunit.</text>
</comment>
<dbReference type="InterPro" id="IPR036460">
    <property type="entry name" value="Cu_amine_oxidase_C_sf"/>
</dbReference>
<feature type="active site" description="Proton acceptor" evidence="13">
    <location>
        <position position="310"/>
    </location>
</feature>
<evidence type="ECO:0000256" key="15">
    <source>
        <dbReference type="RuleBase" id="RU000672"/>
    </source>
</evidence>
<dbReference type="InterPro" id="IPR016182">
    <property type="entry name" value="Cu_amine_oxidase_N-reg"/>
</dbReference>
<evidence type="ECO:0000256" key="16">
    <source>
        <dbReference type="SAM" id="MobiDB-lite"/>
    </source>
</evidence>
<name>A0A917F0W8_9MICO</name>
<evidence type="ECO:0000259" key="17">
    <source>
        <dbReference type="Pfam" id="PF01179"/>
    </source>
</evidence>
<keyword evidence="21" id="KW-1185">Reference proteome</keyword>
<evidence type="ECO:0000256" key="14">
    <source>
        <dbReference type="PIRSR" id="PIRSR600269-51"/>
    </source>
</evidence>
<feature type="domain" description="Copper amine oxidase catalytic" evidence="17">
    <location>
        <begin position="234"/>
        <end position="635"/>
    </location>
</feature>
<dbReference type="InterPro" id="IPR000269">
    <property type="entry name" value="Cu_amine_oxidase"/>
</dbReference>
<sequence>MSITQHERSIAGMGDVQPHPLDNLSVSELDAVRKILHDGEFLLESTRFVHVGLEEPNKKDVLAFSPGDAVRRWARAILIDLATGESQDIVVDIVAASVVSVRSIAPEDGQVAILDEEFELIGPIIQADPGFQEAIARRGIDPAQVVSIPLSAGHYGFDDELNHRVARSLFFMQDHPTDACWAHPVDGLCAYVDMTEGRVIKLVDFLDLPVPKESGNYDDPAFRGPERKSLKPLEISQPDGPSYQVDGEVVTWQNWKFRVGFDAREGLILRQLSFHDKGEDRPIIYRASIAEMVVPYADPSPVRFWQNYFDTGEYMFARYTNSLELGCDCVGEITYFDGVIMDEQGHPKTIKNAICMHEEDYGILWKHSDFVTGSNETRRQRRLVISFFTTVGNYDYGFFWYLYLDGTIECEAKLTGILFTSSYRGKDYPYANEVAPGLGAPYHQHLFSARLDMTVDGTNNTVQEVEVKRVPAGPGNEHGNAFTNKATPITNESEGGRLANASLARTWHITNPNSLNRFGDPVSYVLYPEQNPVLLADESATVTTRAQFTTKQLWITQYDPKERYSAGDFPNQHLGGGGIPEYQKAGRSLENEDIVLWHTFGPTHFPRPEDWPVMPVDYAKFTLKPHGFFDRNPTLDVPADVSHQHHADGGTDGHTCH</sequence>
<dbReference type="Pfam" id="PF02728">
    <property type="entry name" value="Cu_amine_oxidN3"/>
    <property type="match status" value="1"/>
</dbReference>
<evidence type="ECO:0000256" key="4">
    <source>
        <dbReference type="ARBA" id="ARBA00007983"/>
    </source>
</evidence>
<evidence type="ECO:0000256" key="6">
    <source>
        <dbReference type="ARBA" id="ARBA00022723"/>
    </source>
</evidence>
<dbReference type="Pfam" id="PF01179">
    <property type="entry name" value="Cu_amine_oxid"/>
    <property type="match status" value="1"/>
</dbReference>
<keyword evidence="10" id="KW-1015">Disulfide bond</keyword>
<protein>
    <recommendedName>
        <fullName evidence="15">Amine oxidase</fullName>
        <ecNumber evidence="15">1.4.3.-</ecNumber>
    </recommendedName>
</protein>
<comment type="cofactor">
    <cofactor evidence="3">
        <name>Zn(2+)</name>
        <dbReference type="ChEBI" id="CHEBI:29105"/>
    </cofactor>
</comment>
<dbReference type="InterPro" id="IPR054157">
    <property type="entry name" value="AGAO-like_N2"/>
</dbReference>
<dbReference type="RefSeq" id="WP_188679345.1">
    <property type="nucleotide sequence ID" value="NZ_BMGP01000005.1"/>
</dbReference>
<dbReference type="Gene3D" id="2.70.98.20">
    <property type="entry name" value="Copper amine oxidase, catalytic domain"/>
    <property type="match status" value="1"/>
</dbReference>
<comment type="similarity">
    <text evidence="4 15">Belongs to the copper/topaquinone oxidase family.</text>
</comment>
<keyword evidence="11" id="KW-0464">Manganese</keyword>
<comment type="PTM">
    <text evidence="14 15">Topaquinone (TPQ) is generated by copper-dependent autoxidation of a specific tyrosyl residue.</text>
</comment>
<comment type="catalytic activity">
    <reaction evidence="12">
        <text>a primary methyl amine + O2 + H2O = an aldehyde + H2O2 + NH4(+)</text>
        <dbReference type="Rhea" id="RHEA:16153"/>
        <dbReference type="ChEBI" id="CHEBI:15377"/>
        <dbReference type="ChEBI" id="CHEBI:15379"/>
        <dbReference type="ChEBI" id="CHEBI:16240"/>
        <dbReference type="ChEBI" id="CHEBI:17478"/>
        <dbReference type="ChEBI" id="CHEBI:28938"/>
        <dbReference type="ChEBI" id="CHEBI:228804"/>
        <dbReference type="EC" id="1.4.3.21"/>
    </reaction>
</comment>
<dbReference type="AlphaFoldDB" id="A0A917F0W8"/>
<accession>A0A917F0W8</accession>
<dbReference type="InterPro" id="IPR049948">
    <property type="entry name" value="Cu_Am_ox_TPQ-bd"/>
</dbReference>
<dbReference type="FunFam" id="2.70.98.20:FF:000001">
    <property type="entry name" value="Amine oxidase"/>
    <property type="match status" value="1"/>
</dbReference>
<keyword evidence="7 13" id="KW-0801">TPQ</keyword>
<evidence type="ECO:0000256" key="11">
    <source>
        <dbReference type="ARBA" id="ARBA00023211"/>
    </source>
</evidence>
<evidence type="ECO:0000256" key="3">
    <source>
        <dbReference type="ARBA" id="ARBA00001947"/>
    </source>
</evidence>
<evidence type="ECO:0000256" key="8">
    <source>
        <dbReference type="ARBA" id="ARBA00023002"/>
    </source>
</evidence>
<dbReference type="InterPro" id="IPR015798">
    <property type="entry name" value="Cu_amine_oxidase_C"/>
</dbReference>
<dbReference type="Gene3D" id="3.10.450.40">
    <property type="match status" value="2"/>
</dbReference>
<evidence type="ECO:0000256" key="13">
    <source>
        <dbReference type="PIRSR" id="PIRSR600269-50"/>
    </source>
</evidence>
<comment type="cofactor">
    <cofactor evidence="1">
        <name>Cu cation</name>
        <dbReference type="ChEBI" id="CHEBI:23378"/>
    </cofactor>
</comment>
<dbReference type="InterPro" id="IPR049947">
    <property type="entry name" value="Cu_Am_Ox_Cu-bd"/>
</dbReference>
<keyword evidence="6 15" id="KW-0479">Metal-binding</keyword>
<evidence type="ECO:0000259" key="18">
    <source>
        <dbReference type="Pfam" id="PF02728"/>
    </source>
</evidence>
<comment type="caution">
    <text evidence="20">The sequence shown here is derived from an EMBL/GenBank/DDBJ whole genome shotgun (WGS) entry which is preliminary data.</text>
</comment>
<dbReference type="PROSITE" id="PS01164">
    <property type="entry name" value="COPPER_AMINE_OXID_1"/>
    <property type="match status" value="1"/>
</dbReference>
<dbReference type="PANTHER" id="PTHR10638:SF86">
    <property type="entry name" value="COPPER AMINE OXIDASE 1-RELATED"/>
    <property type="match status" value="1"/>
</dbReference>
<evidence type="ECO:0000256" key="12">
    <source>
        <dbReference type="ARBA" id="ARBA00048032"/>
    </source>
</evidence>
<dbReference type="GO" id="GO:0005507">
    <property type="term" value="F:copper ion binding"/>
    <property type="evidence" value="ECO:0007669"/>
    <property type="project" value="InterPro"/>
</dbReference>
<evidence type="ECO:0000313" key="21">
    <source>
        <dbReference type="Proteomes" id="UP000598775"/>
    </source>
</evidence>
<evidence type="ECO:0000256" key="9">
    <source>
        <dbReference type="ARBA" id="ARBA00023008"/>
    </source>
</evidence>
<feature type="region of interest" description="Disordered" evidence="16">
    <location>
        <begin position="471"/>
        <end position="493"/>
    </location>
</feature>
<dbReference type="PROSITE" id="PS01165">
    <property type="entry name" value="COPPER_AMINE_OXID_2"/>
    <property type="match status" value="1"/>
</dbReference>
<dbReference type="EMBL" id="BMGP01000005">
    <property type="protein sequence ID" value="GGF33835.1"/>
    <property type="molecule type" value="Genomic_DNA"/>
</dbReference>
<dbReference type="EC" id="1.4.3.-" evidence="15"/>